<feature type="compositionally biased region" description="Basic residues" evidence="1">
    <location>
        <begin position="899"/>
        <end position="913"/>
    </location>
</feature>
<dbReference type="InterPro" id="IPR003593">
    <property type="entry name" value="AAA+_ATPase"/>
</dbReference>
<dbReference type="Pfam" id="PF23232">
    <property type="entry name" value="AAA_lid_13"/>
    <property type="match status" value="1"/>
</dbReference>
<feature type="compositionally biased region" description="Basic and acidic residues" evidence="1">
    <location>
        <begin position="886"/>
        <end position="898"/>
    </location>
</feature>
<feature type="compositionally biased region" description="Basic and acidic residues" evidence="1">
    <location>
        <begin position="846"/>
        <end position="861"/>
    </location>
</feature>
<dbReference type="SMART" id="SM00382">
    <property type="entry name" value="AAA"/>
    <property type="match status" value="1"/>
</dbReference>
<evidence type="ECO:0000313" key="3">
    <source>
        <dbReference type="EMBL" id="KAK7709975.1"/>
    </source>
</evidence>
<feature type="compositionally biased region" description="Basic residues" evidence="1">
    <location>
        <begin position="876"/>
        <end position="885"/>
    </location>
</feature>
<dbReference type="InterPro" id="IPR003959">
    <property type="entry name" value="ATPase_AAA_core"/>
</dbReference>
<evidence type="ECO:0000259" key="2">
    <source>
        <dbReference type="SMART" id="SM00382"/>
    </source>
</evidence>
<evidence type="ECO:0000313" key="4">
    <source>
        <dbReference type="Proteomes" id="UP001430848"/>
    </source>
</evidence>
<comment type="caution">
    <text evidence="3">The sequence shown here is derived from an EMBL/GenBank/DDBJ whole genome shotgun (WGS) entry which is preliminary data.</text>
</comment>
<proteinExistence type="predicted"/>
<dbReference type="PANTHER" id="PTHR46411">
    <property type="entry name" value="FAMILY ATPASE, PUTATIVE-RELATED"/>
    <property type="match status" value="1"/>
</dbReference>
<evidence type="ECO:0000256" key="1">
    <source>
        <dbReference type="SAM" id="MobiDB-lite"/>
    </source>
</evidence>
<gene>
    <name evidence="3" type="ORF">SLS63_013117</name>
</gene>
<dbReference type="InterPro" id="IPR054289">
    <property type="entry name" value="DUF7025"/>
</dbReference>
<dbReference type="InterPro" id="IPR056599">
    <property type="entry name" value="AAA_lid_fung"/>
</dbReference>
<feature type="domain" description="AAA+ ATPase" evidence="2">
    <location>
        <begin position="591"/>
        <end position="718"/>
    </location>
</feature>
<protein>
    <recommendedName>
        <fullName evidence="2">AAA+ ATPase domain-containing protein</fullName>
    </recommendedName>
</protein>
<dbReference type="Gene3D" id="3.40.50.300">
    <property type="entry name" value="P-loop containing nucleotide triphosphate hydrolases"/>
    <property type="match status" value="1"/>
</dbReference>
<feature type="region of interest" description="Disordered" evidence="1">
    <location>
        <begin position="1"/>
        <end position="45"/>
    </location>
</feature>
<dbReference type="InterPro" id="IPR027417">
    <property type="entry name" value="P-loop_NTPase"/>
</dbReference>
<sequence>MSSIAQDQNKSSQEHTQNVLADDKAANSDDDSDHTEASSPDSKTDLAQWTSKFTKYITALEDRIKELESRADIGVETGSKKSRRNRTSTEIVQFFLASDESTLDGGATKDNRWKIKGTFSSEVDDNPLIRVLYRRTGADPDGSHEPEQQNPSPGEVDILEIRIHSKSIAGFVDDKLEFDFSKNGLLHFTKPFRPLIRMFASIKERLKELEATHGTVSSSLQDYHDFRNLVNFIDNYFGAKLALYDDYHSTDSAATNYTTTAGILPQAYKVLRTLGGIPLKKSLAVGSGSADIQTSTGSQRAAVGGGKYKLSPLLVFCYYLDFNGSQIIDIEDAFRFPPFDGEKDVTSLDGYPLRYKPKSTQIRDDLDARGRAFIDLMVVRHKKYDGLAATEKKEEVKSDVIVDMNLAMTGQPWVSAWPGTKLIQASWFTKVAKEVMEVPKRTCNHTSCHDPSCIEDVYVQQQKQTFVEVWPELDAKMEEHDLLKINTEEHIDRCKKVMERENLLVLFPGIVSGYSLRNRKWVRLDINQLQDVTYQDGWSELVLPKGHKKMVQAMVETFAKRSRLKTTRADTETSAEDIDRFGFDLVQQKGQGCIILLHGAPGVGKTSTAECVAAYTRRPLFPITSGDIGFSPEDIENRLEENFNLAHNWGCVLLLDKADVFLAKRNKEDIKRNGLVSVFLRVLEYYSGILILTTNRVGAFDEAFHSRIHLSLFYPSLDLKKSLKIFKTNFRRIDKHNEDRVKRHDAPMEIQDKKIRRYWEKNHEVLKWNGRQIRNAFQTAMALADCEARERDMSPVITVEHFETIANASVDFAKYMARVQGGEADHIAQLDRTRLGQNPEIKRELNRLESDSEFSDSDHSGSENNSTDSSDEEGRKSRRKSKKKAKDRDVNKDKNKREGKGKKKSKTSKGRSRKSGESEGESE</sequence>
<reference evidence="3 4" key="1">
    <citation type="submission" date="2024-02" db="EMBL/GenBank/DDBJ databases">
        <title>De novo assembly and annotation of 12 fungi associated with fruit tree decline syndrome in Ontario, Canada.</title>
        <authorList>
            <person name="Sulman M."/>
            <person name="Ellouze W."/>
            <person name="Ilyukhin E."/>
        </authorList>
    </citation>
    <scope>NUCLEOTIDE SEQUENCE [LARGE SCALE GENOMIC DNA]</scope>
    <source>
        <strain evidence="3 4">M169</strain>
    </source>
</reference>
<dbReference type="Pfam" id="PF22942">
    <property type="entry name" value="DUF7025"/>
    <property type="match status" value="1"/>
</dbReference>
<feature type="region of interest" description="Disordered" evidence="1">
    <location>
        <begin position="846"/>
        <end position="923"/>
    </location>
</feature>
<organism evidence="3 4">
    <name type="scientific">Diaporthe eres</name>
    <name type="common">Phomopsis oblonga</name>
    <dbReference type="NCBI Taxonomy" id="83184"/>
    <lineage>
        <taxon>Eukaryota</taxon>
        <taxon>Fungi</taxon>
        <taxon>Dikarya</taxon>
        <taxon>Ascomycota</taxon>
        <taxon>Pezizomycotina</taxon>
        <taxon>Sordariomycetes</taxon>
        <taxon>Sordariomycetidae</taxon>
        <taxon>Diaporthales</taxon>
        <taxon>Diaporthaceae</taxon>
        <taxon>Diaporthe</taxon>
        <taxon>Diaporthe eres species complex</taxon>
    </lineage>
</organism>
<accession>A0ABR1NPH7</accession>
<name>A0ABR1NPH7_DIAER</name>
<feature type="compositionally biased region" description="Polar residues" evidence="1">
    <location>
        <begin position="1"/>
        <end position="19"/>
    </location>
</feature>
<dbReference type="Pfam" id="PF00004">
    <property type="entry name" value="AAA"/>
    <property type="match status" value="1"/>
</dbReference>
<dbReference type="PANTHER" id="PTHR46411:SF2">
    <property type="entry name" value="AAA+ ATPASE DOMAIN-CONTAINING PROTEIN"/>
    <property type="match status" value="1"/>
</dbReference>
<keyword evidence="4" id="KW-1185">Reference proteome</keyword>
<dbReference type="CDD" id="cd19481">
    <property type="entry name" value="RecA-like_protease"/>
    <property type="match status" value="1"/>
</dbReference>
<dbReference type="Proteomes" id="UP001430848">
    <property type="component" value="Unassembled WGS sequence"/>
</dbReference>
<dbReference type="EMBL" id="JAKNSF020000164">
    <property type="protein sequence ID" value="KAK7709975.1"/>
    <property type="molecule type" value="Genomic_DNA"/>
</dbReference>
<dbReference type="SUPFAM" id="SSF52540">
    <property type="entry name" value="P-loop containing nucleoside triphosphate hydrolases"/>
    <property type="match status" value="1"/>
</dbReference>